<gene>
    <name evidence="1" type="ORF">S12H4_34989</name>
</gene>
<organism evidence="1">
    <name type="scientific">marine sediment metagenome</name>
    <dbReference type="NCBI Taxonomy" id="412755"/>
    <lineage>
        <taxon>unclassified sequences</taxon>
        <taxon>metagenomes</taxon>
        <taxon>ecological metagenomes</taxon>
    </lineage>
</organism>
<dbReference type="EMBL" id="BARW01020745">
    <property type="protein sequence ID" value="GAI95231.1"/>
    <property type="molecule type" value="Genomic_DNA"/>
</dbReference>
<dbReference type="AlphaFoldDB" id="X1TV23"/>
<proteinExistence type="predicted"/>
<protein>
    <submittedName>
        <fullName evidence="1">Uncharacterized protein</fullName>
    </submittedName>
</protein>
<name>X1TV23_9ZZZZ</name>
<comment type="caution">
    <text evidence="1">The sequence shown here is derived from an EMBL/GenBank/DDBJ whole genome shotgun (WGS) entry which is preliminary data.</text>
</comment>
<evidence type="ECO:0000313" key="1">
    <source>
        <dbReference type="EMBL" id="GAI95231.1"/>
    </source>
</evidence>
<reference evidence="1" key="1">
    <citation type="journal article" date="2014" name="Front. Microbiol.">
        <title>High frequency of phylogenetically diverse reductive dehalogenase-homologous genes in deep subseafloor sedimentary metagenomes.</title>
        <authorList>
            <person name="Kawai M."/>
            <person name="Futagami T."/>
            <person name="Toyoda A."/>
            <person name="Takaki Y."/>
            <person name="Nishi S."/>
            <person name="Hori S."/>
            <person name="Arai W."/>
            <person name="Tsubouchi T."/>
            <person name="Morono Y."/>
            <person name="Uchiyama I."/>
            <person name="Ito T."/>
            <person name="Fujiyama A."/>
            <person name="Inagaki F."/>
            <person name="Takami H."/>
        </authorList>
    </citation>
    <scope>NUCLEOTIDE SEQUENCE</scope>
    <source>
        <strain evidence="1">Expedition CK06-06</strain>
    </source>
</reference>
<sequence>WLMKVRKEVSLMVETAHIANGMENFSQWVRIGLRSYGLKEDIATQSMRVVRYRKACLHLASTLIDYATQVDPNYRGNVEELIAKALNQTTLEEFE</sequence>
<accession>X1TV23</accession>
<feature type="non-terminal residue" evidence="1">
    <location>
        <position position="1"/>
    </location>
</feature>